<organism evidence="5 6">
    <name type="scientific">Thermococcus profundus</name>
    <dbReference type="NCBI Taxonomy" id="49899"/>
    <lineage>
        <taxon>Archaea</taxon>
        <taxon>Methanobacteriati</taxon>
        <taxon>Methanobacteriota</taxon>
        <taxon>Thermococci</taxon>
        <taxon>Thermococcales</taxon>
        <taxon>Thermococcaceae</taxon>
        <taxon>Thermococcus</taxon>
    </lineage>
</organism>
<dbReference type="InterPro" id="IPR029044">
    <property type="entry name" value="Nucleotide-diphossugar_trans"/>
</dbReference>
<dbReference type="InterPro" id="IPR001173">
    <property type="entry name" value="Glyco_trans_2-like"/>
</dbReference>
<keyword evidence="3" id="KW-1133">Transmembrane helix</keyword>
<proteinExistence type="predicted"/>
<keyword evidence="2 5" id="KW-0808">Transferase</keyword>
<protein>
    <submittedName>
        <fullName evidence="5">Glycosyl transferase</fullName>
    </submittedName>
</protein>
<evidence type="ECO:0000313" key="5">
    <source>
        <dbReference type="EMBL" id="ASJ03225.1"/>
    </source>
</evidence>
<keyword evidence="1" id="KW-0328">Glycosyltransferase</keyword>
<sequence>MIAEAMLVMILLWDGHFFLRYLLSFGKGYSTRGWKPEVSIIIPAHNEEDNIGRAAKAALEQDYPNIEVIVVDDGSTDNTYKVASSINDPRLKVIRVPHSGKANALNKGLSVASGEVIVTTDADGWLDEKAVGRLIERFYGEDVVAVGGQVRVFPGSFLELAQDIEHLRIAIFRRAHEVNNLSLAPGPVSAFRRDALEKVGGFVEDPVEDYATTIALKELGRVVYAPDARVWVRMPTSLRRLWRQRRRWFLGDLPKLGSGPLKERAFLVISDGVALADVLFPLTAMALGRWVLLAVFLAFEIFTMAVAVWKERGLLREILLFPFVLWFWAAFYLSLHVYGYLKFALAKDEPVEWE</sequence>
<dbReference type="EMBL" id="CP014862">
    <property type="protein sequence ID" value="ASJ03225.1"/>
    <property type="molecule type" value="Genomic_DNA"/>
</dbReference>
<dbReference type="SUPFAM" id="SSF53448">
    <property type="entry name" value="Nucleotide-diphospho-sugar transferases"/>
    <property type="match status" value="1"/>
</dbReference>
<accession>A0A2Z2MEX1</accession>
<feature type="domain" description="Glycosyltransferase 2-like" evidence="4">
    <location>
        <begin position="39"/>
        <end position="199"/>
    </location>
</feature>
<keyword evidence="3" id="KW-0812">Transmembrane</keyword>
<evidence type="ECO:0000256" key="3">
    <source>
        <dbReference type="SAM" id="Phobius"/>
    </source>
</evidence>
<dbReference type="PANTHER" id="PTHR43630:SF1">
    <property type="entry name" value="POLY-BETA-1,6-N-ACETYL-D-GLUCOSAMINE SYNTHASE"/>
    <property type="match status" value="1"/>
</dbReference>
<dbReference type="PANTHER" id="PTHR43630">
    <property type="entry name" value="POLY-BETA-1,6-N-ACETYL-D-GLUCOSAMINE SYNTHASE"/>
    <property type="match status" value="1"/>
</dbReference>
<reference evidence="5 6" key="1">
    <citation type="submission" date="2016-03" db="EMBL/GenBank/DDBJ databases">
        <title>Complete genome sequence of Thermococcus profundus strain DT5432.</title>
        <authorList>
            <person name="Oger P.M."/>
        </authorList>
    </citation>
    <scope>NUCLEOTIDE SEQUENCE [LARGE SCALE GENOMIC DNA]</scope>
    <source>
        <strain evidence="5 6">DT 5432</strain>
    </source>
</reference>
<dbReference type="OrthoDB" id="43988at2157"/>
<feature type="transmembrane region" description="Helical" evidence="3">
    <location>
        <begin position="290"/>
        <end position="309"/>
    </location>
</feature>
<evidence type="ECO:0000256" key="1">
    <source>
        <dbReference type="ARBA" id="ARBA00022676"/>
    </source>
</evidence>
<dbReference type="AlphaFoldDB" id="A0A2Z2MEX1"/>
<keyword evidence="3" id="KW-0472">Membrane</keyword>
<dbReference type="Pfam" id="PF00535">
    <property type="entry name" value="Glycos_transf_2"/>
    <property type="match status" value="1"/>
</dbReference>
<dbReference type="CDD" id="cd06423">
    <property type="entry name" value="CESA_like"/>
    <property type="match status" value="1"/>
</dbReference>
<evidence type="ECO:0000256" key="2">
    <source>
        <dbReference type="ARBA" id="ARBA00022679"/>
    </source>
</evidence>
<name>A0A2Z2MEX1_THEPR</name>
<evidence type="ECO:0000259" key="4">
    <source>
        <dbReference type="Pfam" id="PF00535"/>
    </source>
</evidence>
<dbReference type="Gene3D" id="3.90.550.10">
    <property type="entry name" value="Spore Coat Polysaccharide Biosynthesis Protein SpsA, Chain A"/>
    <property type="match status" value="1"/>
</dbReference>
<dbReference type="GO" id="GO:0016757">
    <property type="term" value="F:glycosyltransferase activity"/>
    <property type="evidence" value="ECO:0007669"/>
    <property type="project" value="UniProtKB-KW"/>
</dbReference>
<dbReference type="KEGG" id="tprf:A3L09_08145"/>
<feature type="transmembrane region" description="Helical" evidence="3">
    <location>
        <begin position="318"/>
        <end position="341"/>
    </location>
</feature>
<dbReference type="RefSeq" id="WP_088858482.1">
    <property type="nucleotide sequence ID" value="NZ_CP014862.1"/>
</dbReference>
<dbReference type="Proteomes" id="UP000250179">
    <property type="component" value="Chromosome"/>
</dbReference>
<gene>
    <name evidence="5" type="ORF">A3L09_08145</name>
</gene>
<keyword evidence="6" id="KW-1185">Reference proteome</keyword>
<dbReference type="GeneID" id="33320380"/>
<evidence type="ECO:0000313" key="6">
    <source>
        <dbReference type="Proteomes" id="UP000250179"/>
    </source>
</evidence>